<evidence type="ECO:0000313" key="2">
    <source>
        <dbReference type="Proteomes" id="UP000028643"/>
    </source>
</evidence>
<dbReference type="Proteomes" id="UP000028643">
    <property type="component" value="Unassembled WGS sequence"/>
</dbReference>
<comment type="caution">
    <text evidence="1">The sequence shown here is derived from an EMBL/GenBank/DDBJ whole genome shotgun (WGS) entry which is preliminary data.</text>
</comment>
<dbReference type="AlphaFoldDB" id="A0A085V0T9"/>
<protein>
    <submittedName>
        <fullName evidence="1">Uncharacterized protein</fullName>
    </submittedName>
</protein>
<name>A0A085V0T9_PSESX</name>
<evidence type="ECO:0000313" key="1">
    <source>
        <dbReference type="EMBL" id="KFE49052.1"/>
    </source>
</evidence>
<accession>A0A085V0T9</accession>
<dbReference type="EMBL" id="JPQT01000119">
    <property type="protein sequence ID" value="KFE49052.1"/>
    <property type="molecule type" value="Genomic_DNA"/>
</dbReference>
<dbReference type="PATRIC" id="fig|317.174.peg.4215"/>
<gene>
    <name evidence="1" type="ORF">IV02_20615</name>
</gene>
<proteinExistence type="predicted"/>
<sequence>MLMGFTFLWDALWSVACTTAPSGGRVRLEGLDNVLLPMTPRLSALWLRSNAPVLGPLESSLNF</sequence>
<organism evidence="1 2">
    <name type="scientific">Pseudomonas syringae</name>
    <dbReference type="NCBI Taxonomy" id="317"/>
    <lineage>
        <taxon>Bacteria</taxon>
        <taxon>Pseudomonadati</taxon>
        <taxon>Pseudomonadota</taxon>
        <taxon>Gammaproteobacteria</taxon>
        <taxon>Pseudomonadales</taxon>
        <taxon>Pseudomonadaceae</taxon>
        <taxon>Pseudomonas</taxon>
    </lineage>
</organism>
<reference evidence="1 2" key="1">
    <citation type="submission" date="2014-07" db="EMBL/GenBank/DDBJ databases">
        <title>Draft Genome Sequences of Environmental Pseudomonas syringae strains.</title>
        <authorList>
            <person name="Baltrus D.A."/>
            <person name="Berge O."/>
            <person name="Morris C."/>
        </authorList>
    </citation>
    <scope>NUCLEOTIDE SEQUENCE [LARGE SCALE GENOMIC DNA]</scope>
    <source>
        <strain evidence="1 2">CEB003</strain>
    </source>
</reference>